<dbReference type="Proteomes" id="UP000027920">
    <property type="component" value="Unassembled WGS sequence"/>
</dbReference>
<evidence type="ECO:0000259" key="2">
    <source>
        <dbReference type="SMART" id="SM00906"/>
    </source>
</evidence>
<gene>
    <name evidence="3" type="ORF">A1O9_11362</name>
</gene>
<dbReference type="RefSeq" id="XP_013255110.1">
    <property type="nucleotide sequence ID" value="XM_013399656.1"/>
</dbReference>
<dbReference type="CDD" id="cd12148">
    <property type="entry name" value="fungal_TF_MHR"/>
    <property type="match status" value="1"/>
</dbReference>
<evidence type="ECO:0000313" key="3">
    <source>
        <dbReference type="EMBL" id="KEF52520.1"/>
    </source>
</evidence>
<dbReference type="OrthoDB" id="4451586at2759"/>
<dbReference type="EMBL" id="AMGV01000017">
    <property type="protein sequence ID" value="KEF52520.1"/>
    <property type="molecule type" value="Genomic_DNA"/>
</dbReference>
<dbReference type="GO" id="GO:0003677">
    <property type="term" value="F:DNA binding"/>
    <property type="evidence" value="ECO:0007669"/>
    <property type="project" value="InterPro"/>
</dbReference>
<evidence type="ECO:0000256" key="1">
    <source>
        <dbReference type="ARBA" id="ARBA00023242"/>
    </source>
</evidence>
<organism evidence="3 4">
    <name type="scientific">Exophiala aquamarina CBS 119918</name>
    <dbReference type="NCBI Taxonomy" id="1182545"/>
    <lineage>
        <taxon>Eukaryota</taxon>
        <taxon>Fungi</taxon>
        <taxon>Dikarya</taxon>
        <taxon>Ascomycota</taxon>
        <taxon>Pezizomycotina</taxon>
        <taxon>Eurotiomycetes</taxon>
        <taxon>Chaetothyriomycetidae</taxon>
        <taxon>Chaetothyriales</taxon>
        <taxon>Herpotrichiellaceae</taxon>
        <taxon>Exophiala</taxon>
    </lineage>
</organism>
<dbReference type="AlphaFoldDB" id="A0A072PAA4"/>
<sequence length="595" mass="66301">MDPEDLECLTKKGALTVPAPDLRDACLRSFFQHVQPCFPILDLKSVQACVNESGPNSGKLSLLLFQAMMFVGSTWVDIRFLRKLGFLTRHAARKALHRKVRLLYDSDYEDDRICLVQCLILLTFWWEGPNENKDAWHWIGTALSVSRTIGLHQPCAEATFSPEIARFRKRLWWTILMRDTIASFGLSRAPRIRDEDHFVDMLEVEDFDVYDTDSDFMPGTVPLLVSQQRMFARLATEMARLCRILRRVLQLAYPESSSGQTASLYSSRQLTGLNKMTLPRKALDIEQLRICDQDLDRWRKEAPEGILHCRPMVEKFDPFDKAELAHRGLLSMLYHTTLMALHRPRILASSSVNIPTQTPAQVGQDQSRIVVRYAAIEITRIGMDFYEADLVSSLSATCLGCLLSAGISHIFDMTSTEVLIRSEGVQRLQQSKRLLQEFSDGHIAADWCTSILDKISTQVQMQVPAGEDNAPQRMCGAPARSIRVQHGDASYSTGGGHLAMAATLDNTRGKPTSSPETNGALTTGLGSLPGDIQFQGIDAFSQPSNPGPLVAGQPPGSPNEFTNILGLGDMWLDIAGIVNTNAEPDWIDSSTFWGN</sequence>
<feature type="domain" description="Xylanolytic transcriptional activator regulatory" evidence="2">
    <location>
        <begin position="135"/>
        <end position="208"/>
    </location>
</feature>
<dbReference type="STRING" id="1182545.A0A072PAA4"/>
<dbReference type="PANTHER" id="PTHR47425">
    <property type="entry name" value="FARB-RELATED"/>
    <property type="match status" value="1"/>
</dbReference>
<dbReference type="SMART" id="SM00906">
    <property type="entry name" value="Fungal_trans"/>
    <property type="match status" value="1"/>
</dbReference>
<reference evidence="3 4" key="1">
    <citation type="submission" date="2013-03" db="EMBL/GenBank/DDBJ databases">
        <title>The Genome Sequence of Exophiala aquamarina CBS 119918.</title>
        <authorList>
            <consortium name="The Broad Institute Genomics Platform"/>
            <person name="Cuomo C."/>
            <person name="de Hoog S."/>
            <person name="Gorbushina A."/>
            <person name="Walker B."/>
            <person name="Young S.K."/>
            <person name="Zeng Q."/>
            <person name="Gargeya S."/>
            <person name="Fitzgerald M."/>
            <person name="Haas B."/>
            <person name="Abouelleil A."/>
            <person name="Allen A.W."/>
            <person name="Alvarado L."/>
            <person name="Arachchi H.M."/>
            <person name="Berlin A.M."/>
            <person name="Chapman S.B."/>
            <person name="Gainer-Dewar J."/>
            <person name="Goldberg J."/>
            <person name="Griggs A."/>
            <person name="Gujja S."/>
            <person name="Hansen M."/>
            <person name="Howarth C."/>
            <person name="Imamovic A."/>
            <person name="Ireland A."/>
            <person name="Larimer J."/>
            <person name="McCowan C."/>
            <person name="Murphy C."/>
            <person name="Pearson M."/>
            <person name="Poon T.W."/>
            <person name="Priest M."/>
            <person name="Roberts A."/>
            <person name="Saif S."/>
            <person name="Shea T."/>
            <person name="Sisk P."/>
            <person name="Sykes S."/>
            <person name="Wortman J."/>
            <person name="Nusbaum C."/>
            <person name="Birren B."/>
        </authorList>
    </citation>
    <scope>NUCLEOTIDE SEQUENCE [LARGE SCALE GENOMIC DNA]</scope>
    <source>
        <strain evidence="3 4">CBS 119918</strain>
    </source>
</reference>
<dbReference type="Pfam" id="PF04082">
    <property type="entry name" value="Fungal_trans"/>
    <property type="match status" value="1"/>
</dbReference>
<dbReference type="GO" id="GO:0008270">
    <property type="term" value="F:zinc ion binding"/>
    <property type="evidence" value="ECO:0007669"/>
    <property type="project" value="InterPro"/>
</dbReference>
<evidence type="ECO:0000313" key="4">
    <source>
        <dbReference type="Proteomes" id="UP000027920"/>
    </source>
</evidence>
<dbReference type="InterPro" id="IPR007219">
    <property type="entry name" value="XnlR_reg_dom"/>
</dbReference>
<protein>
    <recommendedName>
        <fullName evidence="2">Xylanolytic transcriptional activator regulatory domain-containing protein</fullName>
    </recommendedName>
</protein>
<dbReference type="InterPro" id="IPR052761">
    <property type="entry name" value="Fungal_Detox/Toxin_TFs"/>
</dbReference>
<name>A0A072PAA4_9EURO</name>
<comment type="caution">
    <text evidence="3">The sequence shown here is derived from an EMBL/GenBank/DDBJ whole genome shotgun (WGS) entry which is preliminary data.</text>
</comment>
<dbReference type="HOGENOM" id="CLU_006329_2_2_1"/>
<dbReference type="VEuPathDB" id="FungiDB:A1O9_11362"/>
<dbReference type="GO" id="GO:0006351">
    <property type="term" value="P:DNA-templated transcription"/>
    <property type="evidence" value="ECO:0007669"/>
    <property type="project" value="InterPro"/>
</dbReference>
<dbReference type="PANTHER" id="PTHR47425:SF3">
    <property type="entry name" value="ZN(II)2CYS6 TRANSCRIPTION FACTOR (EUROFUNG)"/>
    <property type="match status" value="1"/>
</dbReference>
<keyword evidence="1" id="KW-0539">Nucleus</keyword>
<proteinExistence type="predicted"/>
<accession>A0A072PAA4</accession>
<dbReference type="GeneID" id="25286261"/>
<keyword evidence="4" id="KW-1185">Reference proteome</keyword>